<dbReference type="EMBL" id="KN837654">
    <property type="protein sequence ID" value="KIJ23503.1"/>
    <property type="molecule type" value="Genomic_DNA"/>
</dbReference>
<protein>
    <submittedName>
        <fullName evidence="1">Uncharacterized protein</fullName>
    </submittedName>
</protein>
<sequence length="121" mass="13844">MLLCRIRVLHLAAELAITYRLEFSQTVFPFQRRTFPSLQIPTLYTGDVLAETFIDAPNVKSLEIVCDTWSDLTGLTADTLRSLIMLFIQPGTHRTLTPANFSVFMSCIPLRYLNWKGYGNR</sequence>
<keyword evidence="2" id="KW-1185">Reference proteome</keyword>
<dbReference type="AlphaFoldDB" id="A0A0C9T3Q0"/>
<organism evidence="1 2">
    <name type="scientific">Sphaerobolus stellatus (strain SS14)</name>
    <dbReference type="NCBI Taxonomy" id="990650"/>
    <lineage>
        <taxon>Eukaryota</taxon>
        <taxon>Fungi</taxon>
        <taxon>Dikarya</taxon>
        <taxon>Basidiomycota</taxon>
        <taxon>Agaricomycotina</taxon>
        <taxon>Agaricomycetes</taxon>
        <taxon>Phallomycetidae</taxon>
        <taxon>Geastrales</taxon>
        <taxon>Sphaerobolaceae</taxon>
        <taxon>Sphaerobolus</taxon>
    </lineage>
</organism>
<accession>A0A0C9T3Q0</accession>
<evidence type="ECO:0000313" key="1">
    <source>
        <dbReference type="EMBL" id="KIJ23503.1"/>
    </source>
</evidence>
<dbReference type="HOGENOM" id="CLU_2039561_0_0_1"/>
<gene>
    <name evidence="1" type="ORF">M422DRAFT_39580</name>
</gene>
<dbReference type="Proteomes" id="UP000054279">
    <property type="component" value="Unassembled WGS sequence"/>
</dbReference>
<proteinExistence type="predicted"/>
<reference evidence="1 2" key="1">
    <citation type="submission" date="2014-06" db="EMBL/GenBank/DDBJ databases">
        <title>Evolutionary Origins and Diversification of the Mycorrhizal Mutualists.</title>
        <authorList>
            <consortium name="DOE Joint Genome Institute"/>
            <consortium name="Mycorrhizal Genomics Consortium"/>
            <person name="Kohler A."/>
            <person name="Kuo A."/>
            <person name="Nagy L.G."/>
            <person name="Floudas D."/>
            <person name="Copeland A."/>
            <person name="Barry K.W."/>
            <person name="Cichocki N."/>
            <person name="Veneault-Fourrey C."/>
            <person name="LaButti K."/>
            <person name="Lindquist E.A."/>
            <person name="Lipzen A."/>
            <person name="Lundell T."/>
            <person name="Morin E."/>
            <person name="Murat C."/>
            <person name="Riley R."/>
            <person name="Ohm R."/>
            <person name="Sun H."/>
            <person name="Tunlid A."/>
            <person name="Henrissat B."/>
            <person name="Grigoriev I.V."/>
            <person name="Hibbett D.S."/>
            <person name="Martin F."/>
        </authorList>
    </citation>
    <scope>NUCLEOTIDE SEQUENCE [LARGE SCALE GENOMIC DNA]</scope>
    <source>
        <strain evidence="1 2">SS14</strain>
    </source>
</reference>
<name>A0A0C9T3Q0_SPHS4</name>
<evidence type="ECO:0000313" key="2">
    <source>
        <dbReference type="Proteomes" id="UP000054279"/>
    </source>
</evidence>